<keyword evidence="8 13" id="KW-0675">Receptor</keyword>
<dbReference type="Pfam" id="PF00593">
    <property type="entry name" value="TonB_dep_Rec_b-barrel"/>
    <property type="match status" value="1"/>
</dbReference>
<dbReference type="STRING" id="1077936.SAMN05421545_1794"/>
<keyword evidence="6 10" id="KW-0798">TonB box</keyword>
<dbReference type="OrthoDB" id="9758870at2"/>
<evidence type="ECO:0000256" key="6">
    <source>
        <dbReference type="ARBA" id="ARBA00023077"/>
    </source>
</evidence>
<dbReference type="EMBL" id="FTNM01000002">
    <property type="protein sequence ID" value="SIQ94380.1"/>
    <property type="molecule type" value="Genomic_DNA"/>
</dbReference>
<comment type="subcellular location">
    <subcellularLocation>
        <location evidence="1">Cell outer membrane</location>
        <topology evidence="1">Multi-pass membrane protein</topology>
    </subcellularLocation>
</comment>
<sequence length="790" mass="89150">MQLRHFLYLLLSLILLPVLPSWAQDSFVLSGRVLDARTDEPLAGASISLKERPSIGTVSEPDGRYSMSAPPGSYTLVIRYIGYNSQEIQLQLFRVESLNIRLEQASYSTREVEVIGTRLKPFTQTATMGELDIPMTSVKTLPVLFGETDIMKTVQLMPGVQSGGEGNTGFYVRGGGVDQNLVQLDQAVVYNPGHLLNFFSVFNSDAISNATLIKGNMPARYGGRLSSVLDVELREGSMDSLQAEGGIGLIASRLTVQGPLVKDKASFIFSARRTYVDVLFGPFLRNTEQGGVPYYFYDFNGKLSYTLSPKDKLYLSGYYGKDVGSLTLSSGRFVADFQWGNASATARWNHQFSGKHFVDVTGTLSNYAFDFNWDFGDITTAVETGVRDYTLKTDFVYTPSVRHELHYGLHFTHHTLRPRTGSAETAEGDVFSTDRILSKTAHEAALYLSDDWNVTDRLLLSLGIRGSYFAQMGPFTFYTFDQNERPIDSVAYAAGERVKTFQALEPRVSVRYSLGADASVKASYARSAQYLHLVSNAYTTLPLDVWVPSSAIVEPQRATQYAVGYFQSFRQNMYEGSVELYYKTMENQLEYREGFVAGPSNRDLEYEFVRGSGESYGAEFFLRRNYGDLQGWLGYTLSWTDRTFPAINQGRTFPARFDRRHDISLVATYKYNTRWTFGGSFVYGTGQATTMPERRYLIEGTVNYQYGDRNSFRMEPFHRLDLSATLEGKAQRRLQWSWTFAIYNVYGRRNPFLYFIDSEGAPYSTDTRVQAKKVSLIPIPLPSATWNFKW</sequence>
<evidence type="ECO:0000256" key="1">
    <source>
        <dbReference type="ARBA" id="ARBA00004571"/>
    </source>
</evidence>
<keyword evidence="5" id="KW-0732">Signal</keyword>
<dbReference type="InterPro" id="IPR008969">
    <property type="entry name" value="CarboxyPept-like_regulatory"/>
</dbReference>
<proteinExistence type="inferred from homology"/>
<keyword evidence="7 10" id="KW-0472">Membrane</keyword>
<keyword evidence="9" id="KW-0998">Cell outer membrane</keyword>
<dbReference type="GO" id="GO:0009279">
    <property type="term" value="C:cell outer membrane"/>
    <property type="evidence" value="ECO:0007669"/>
    <property type="project" value="UniProtKB-SubCell"/>
</dbReference>
<evidence type="ECO:0000256" key="3">
    <source>
        <dbReference type="ARBA" id="ARBA00022452"/>
    </source>
</evidence>
<evidence type="ECO:0000256" key="5">
    <source>
        <dbReference type="ARBA" id="ARBA00022729"/>
    </source>
</evidence>
<dbReference type="Pfam" id="PF13715">
    <property type="entry name" value="CarbopepD_reg_2"/>
    <property type="match status" value="1"/>
</dbReference>
<dbReference type="InterPro" id="IPR036942">
    <property type="entry name" value="Beta-barrel_TonB_sf"/>
</dbReference>
<dbReference type="Gene3D" id="2.40.170.20">
    <property type="entry name" value="TonB-dependent receptor, beta-barrel domain"/>
    <property type="match status" value="1"/>
</dbReference>
<dbReference type="Pfam" id="PF07715">
    <property type="entry name" value="Plug"/>
    <property type="match status" value="1"/>
</dbReference>
<dbReference type="Gene3D" id="2.60.40.1120">
    <property type="entry name" value="Carboxypeptidase-like, regulatory domain"/>
    <property type="match status" value="1"/>
</dbReference>
<accession>A0A1N6WWH2</accession>
<dbReference type="GO" id="GO:0015344">
    <property type="term" value="F:siderophore uptake transmembrane transporter activity"/>
    <property type="evidence" value="ECO:0007669"/>
    <property type="project" value="TreeGrafter"/>
</dbReference>
<gene>
    <name evidence="13" type="ORF">SAMN05421545_1794</name>
</gene>
<evidence type="ECO:0000259" key="12">
    <source>
        <dbReference type="Pfam" id="PF07715"/>
    </source>
</evidence>
<evidence type="ECO:0000313" key="14">
    <source>
        <dbReference type="Proteomes" id="UP000185924"/>
    </source>
</evidence>
<name>A0A1N6WWH2_9BACT</name>
<comment type="similarity">
    <text evidence="10">Belongs to the TonB-dependent receptor family.</text>
</comment>
<dbReference type="SUPFAM" id="SSF56935">
    <property type="entry name" value="Porins"/>
    <property type="match status" value="1"/>
</dbReference>
<keyword evidence="4" id="KW-0812">Transmembrane</keyword>
<evidence type="ECO:0000256" key="10">
    <source>
        <dbReference type="RuleBase" id="RU003357"/>
    </source>
</evidence>
<evidence type="ECO:0000256" key="7">
    <source>
        <dbReference type="ARBA" id="ARBA00023136"/>
    </source>
</evidence>
<evidence type="ECO:0000256" key="2">
    <source>
        <dbReference type="ARBA" id="ARBA00022448"/>
    </source>
</evidence>
<dbReference type="InterPro" id="IPR000531">
    <property type="entry name" value="Beta-barrel_TonB"/>
</dbReference>
<evidence type="ECO:0000256" key="8">
    <source>
        <dbReference type="ARBA" id="ARBA00023170"/>
    </source>
</evidence>
<evidence type="ECO:0000256" key="4">
    <source>
        <dbReference type="ARBA" id="ARBA00022692"/>
    </source>
</evidence>
<dbReference type="SUPFAM" id="SSF49464">
    <property type="entry name" value="Carboxypeptidase regulatory domain-like"/>
    <property type="match status" value="1"/>
</dbReference>
<dbReference type="AlphaFoldDB" id="A0A1N6WWH2"/>
<dbReference type="InterPro" id="IPR039426">
    <property type="entry name" value="TonB-dep_rcpt-like"/>
</dbReference>
<evidence type="ECO:0000313" key="13">
    <source>
        <dbReference type="EMBL" id="SIQ94380.1"/>
    </source>
</evidence>
<evidence type="ECO:0000256" key="9">
    <source>
        <dbReference type="ARBA" id="ARBA00023237"/>
    </source>
</evidence>
<dbReference type="Gene3D" id="2.170.130.10">
    <property type="entry name" value="TonB-dependent receptor, plug domain"/>
    <property type="match status" value="1"/>
</dbReference>
<keyword evidence="14" id="KW-1185">Reference proteome</keyword>
<dbReference type="Proteomes" id="UP000185924">
    <property type="component" value="Unassembled WGS sequence"/>
</dbReference>
<keyword evidence="2" id="KW-0813">Transport</keyword>
<dbReference type="PANTHER" id="PTHR30069:SF29">
    <property type="entry name" value="HEMOGLOBIN AND HEMOGLOBIN-HAPTOGLOBIN-BINDING PROTEIN 1-RELATED"/>
    <property type="match status" value="1"/>
</dbReference>
<dbReference type="GO" id="GO:0044718">
    <property type="term" value="P:siderophore transmembrane transport"/>
    <property type="evidence" value="ECO:0007669"/>
    <property type="project" value="TreeGrafter"/>
</dbReference>
<protein>
    <submittedName>
        <fullName evidence="13">Outer membrane receptor proteins, mostly Fe transport</fullName>
    </submittedName>
</protein>
<keyword evidence="3" id="KW-1134">Transmembrane beta strand</keyword>
<dbReference type="InterPro" id="IPR037066">
    <property type="entry name" value="Plug_dom_sf"/>
</dbReference>
<dbReference type="PANTHER" id="PTHR30069">
    <property type="entry name" value="TONB-DEPENDENT OUTER MEMBRANE RECEPTOR"/>
    <property type="match status" value="1"/>
</dbReference>
<feature type="domain" description="TonB-dependent receptor plug" evidence="12">
    <location>
        <begin position="146"/>
        <end position="224"/>
    </location>
</feature>
<feature type="domain" description="TonB-dependent receptor-like beta-barrel" evidence="11">
    <location>
        <begin position="287"/>
        <end position="745"/>
    </location>
</feature>
<organism evidence="13 14">
    <name type="scientific">Pontibacter lucknowensis</name>
    <dbReference type="NCBI Taxonomy" id="1077936"/>
    <lineage>
        <taxon>Bacteria</taxon>
        <taxon>Pseudomonadati</taxon>
        <taxon>Bacteroidota</taxon>
        <taxon>Cytophagia</taxon>
        <taxon>Cytophagales</taxon>
        <taxon>Hymenobacteraceae</taxon>
        <taxon>Pontibacter</taxon>
    </lineage>
</organism>
<evidence type="ECO:0000259" key="11">
    <source>
        <dbReference type="Pfam" id="PF00593"/>
    </source>
</evidence>
<reference evidence="14" key="1">
    <citation type="submission" date="2017-01" db="EMBL/GenBank/DDBJ databases">
        <authorList>
            <person name="Varghese N."/>
            <person name="Submissions S."/>
        </authorList>
    </citation>
    <scope>NUCLEOTIDE SEQUENCE [LARGE SCALE GENOMIC DNA]</scope>
    <source>
        <strain evidence="14">DM9</strain>
    </source>
</reference>
<dbReference type="InterPro" id="IPR012910">
    <property type="entry name" value="Plug_dom"/>
</dbReference>